<dbReference type="EMBL" id="JAAGWZ010000002">
    <property type="protein sequence ID" value="NEM91695.1"/>
    <property type="molecule type" value="Genomic_DNA"/>
</dbReference>
<organism evidence="1 2">
    <name type="scientific">Galbitalea soli</name>
    <dbReference type="NCBI Taxonomy" id="1268042"/>
    <lineage>
        <taxon>Bacteria</taxon>
        <taxon>Bacillati</taxon>
        <taxon>Actinomycetota</taxon>
        <taxon>Actinomycetes</taxon>
        <taxon>Micrococcales</taxon>
        <taxon>Microbacteriaceae</taxon>
        <taxon>Galbitalea</taxon>
    </lineage>
</organism>
<reference evidence="1 2" key="1">
    <citation type="journal article" date="2014" name="Int. J. Syst. Evol. Microbiol.">
        <title>Description of Galbitalea soli gen. nov., sp. nov., and Frondihabitans sucicola sp. nov.</title>
        <authorList>
            <person name="Kim S.J."/>
            <person name="Lim J.M."/>
            <person name="Ahn J.H."/>
            <person name="Weon H.Y."/>
            <person name="Hamada M."/>
            <person name="Suzuki K."/>
            <person name="Ahn T.Y."/>
            <person name="Kwon S.W."/>
        </authorList>
    </citation>
    <scope>NUCLEOTIDE SEQUENCE [LARGE SCALE GENOMIC DNA]</scope>
    <source>
        <strain evidence="1 2">NBRC 108727</strain>
    </source>
</reference>
<dbReference type="Proteomes" id="UP000479756">
    <property type="component" value="Unassembled WGS sequence"/>
</dbReference>
<gene>
    <name evidence="1" type="ORF">G3T37_10035</name>
</gene>
<comment type="caution">
    <text evidence="1">The sequence shown here is derived from an EMBL/GenBank/DDBJ whole genome shotgun (WGS) entry which is preliminary data.</text>
</comment>
<sequence>MTELGLLFDVDGPIASPVTRTIAIPSIVDDLVALAAAGVPIAFITGRSDAFIAEQVVAPLRAAGLDDALAQPGARMFGVFEKGAVWASITADGMGAVEVDHTVALPADVVAGVRELVATRFADHMFFDETKRAMISVEQRTDVSSADYLAAQRDFDAAAFDILAAHGVGVRLGDRSIANPCGDVPFRLDPTIISTDIESVVLDKDRGAERALEYFAALGPLPRLWRSVGDSRSDYKMADHLHQAGYEVAHVDVRPADGILDRPYRVITEGDLIHDEAGAAFLRHWVRTLLG</sequence>
<keyword evidence="2" id="KW-1185">Reference proteome</keyword>
<proteinExistence type="predicted"/>
<accession>A0A7C9TR74</accession>
<name>A0A7C9TR74_9MICO</name>
<dbReference type="RefSeq" id="WP_163473566.1">
    <property type="nucleotide sequence ID" value="NZ_JAAGWZ010000002.1"/>
</dbReference>
<protein>
    <recommendedName>
        <fullName evidence="3">HAD family hydrolase</fullName>
    </recommendedName>
</protein>
<dbReference type="SUPFAM" id="SSF56784">
    <property type="entry name" value="HAD-like"/>
    <property type="match status" value="1"/>
</dbReference>
<evidence type="ECO:0008006" key="3">
    <source>
        <dbReference type="Google" id="ProtNLM"/>
    </source>
</evidence>
<dbReference type="AlphaFoldDB" id="A0A7C9TR74"/>
<dbReference type="InterPro" id="IPR036412">
    <property type="entry name" value="HAD-like_sf"/>
</dbReference>
<evidence type="ECO:0000313" key="1">
    <source>
        <dbReference type="EMBL" id="NEM91695.1"/>
    </source>
</evidence>
<evidence type="ECO:0000313" key="2">
    <source>
        <dbReference type="Proteomes" id="UP000479756"/>
    </source>
</evidence>